<sequence>MAKVFADDVILNYTGTEPYVVLINTNVDDSAGNNNGRLDPGETIDLTAVLKNVGGVDFSNLSTTIVCSDPYITILDNSGYFGYIAVDSTKENTSDPYTLSASASTPEGYNVAFKLITVDGSFVDTLDFSLVVGRIHYFVWNPDPTPAPGEAIHSILSSLGYTGNYDISLPTNGELENYYAVFVCAGIYPNNYVIGSSSAEATALVDFLQNQNGRMYLEGGDVWYYDPLYQGGYDFGPLFGINATADGSSDMGPVVGQTNTFTEGMNFSYSGENSWMDHISPTGTGFLIFRDSDNAYDCGVANDVATYQTVGTSFELGGLVDGSGVSTRAALLDSIMHFFGIHLIGVEEQAENSIPSVKLICMPNPCRDRAVIHYQIPTTGREVRLNIYDASGRLVREFNLERDLSTTVSWYGRDDEGKDLPNGVYFVHLRSADFRLVEKVILLR</sequence>
<dbReference type="NCBIfam" id="TIGR04183">
    <property type="entry name" value="Por_Secre_tail"/>
    <property type="match status" value="1"/>
</dbReference>
<organism evidence="2 3">
    <name type="scientific">candidate division WOR-3 bacterium</name>
    <dbReference type="NCBI Taxonomy" id="2052148"/>
    <lineage>
        <taxon>Bacteria</taxon>
        <taxon>Bacteria division WOR-3</taxon>
    </lineage>
</organism>
<dbReference type="Gene3D" id="2.60.40.4070">
    <property type="match status" value="1"/>
</dbReference>
<dbReference type="Proteomes" id="UP000885826">
    <property type="component" value="Unassembled WGS sequence"/>
</dbReference>
<comment type="caution">
    <text evidence="2">The sequence shown here is derived from an EMBL/GenBank/DDBJ whole genome shotgun (WGS) entry which is preliminary data.</text>
</comment>
<proteinExistence type="predicted"/>
<accession>A0A9C9JZD7</accession>
<feature type="domain" description="FlgD/Vpr Ig-like" evidence="1">
    <location>
        <begin position="373"/>
        <end position="429"/>
    </location>
</feature>
<gene>
    <name evidence="2" type="ORF">ENI34_00895</name>
</gene>
<name>A0A9C9JZD7_UNCW3</name>
<dbReference type="Pfam" id="PF13860">
    <property type="entry name" value="FlgD_ig"/>
    <property type="match status" value="1"/>
</dbReference>
<protein>
    <submittedName>
        <fullName evidence="2">T9SS type A sorting domain-containing protein</fullName>
    </submittedName>
</protein>
<dbReference type="EMBL" id="DRIG01000012">
    <property type="protein sequence ID" value="HEC77683.1"/>
    <property type="molecule type" value="Genomic_DNA"/>
</dbReference>
<evidence type="ECO:0000313" key="3">
    <source>
        <dbReference type="Proteomes" id="UP000885826"/>
    </source>
</evidence>
<evidence type="ECO:0000259" key="1">
    <source>
        <dbReference type="Pfam" id="PF13860"/>
    </source>
</evidence>
<dbReference type="AlphaFoldDB" id="A0A9C9JZD7"/>
<dbReference type="InterPro" id="IPR025965">
    <property type="entry name" value="FlgD/Vpr_Ig-like"/>
</dbReference>
<reference evidence="2" key="1">
    <citation type="journal article" date="2020" name="mSystems">
        <title>Genome- and Community-Level Interaction Insights into Carbon Utilization and Element Cycling Functions of Hydrothermarchaeota in Hydrothermal Sediment.</title>
        <authorList>
            <person name="Zhou Z."/>
            <person name="Liu Y."/>
            <person name="Xu W."/>
            <person name="Pan J."/>
            <person name="Luo Z.H."/>
            <person name="Li M."/>
        </authorList>
    </citation>
    <scope>NUCLEOTIDE SEQUENCE</scope>
    <source>
        <strain evidence="2">HyVt-388</strain>
    </source>
</reference>
<evidence type="ECO:0000313" key="2">
    <source>
        <dbReference type="EMBL" id="HEC77683.1"/>
    </source>
</evidence>
<dbReference type="InterPro" id="IPR026444">
    <property type="entry name" value="Secre_tail"/>
</dbReference>